<evidence type="ECO:0000313" key="3">
    <source>
        <dbReference type="Proteomes" id="UP000218810"/>
    </source>
</evidence>
<dbReference type="EMBL" id="NTGA01000014">
    <property type="protein sequence ID" value="PAY23459.1"/>
    <property type="molecule type" value="Genomic_DNA"/>
</dbReference>
<sequence>MSRIAVSTLALVALVAGVAAYFLTGSFLGSLPPLGWGWVTLPVVAVIDFLLALRVRSAISDGGVGQDRSQMHPVTIARCAALGQASAVLGAAAGGLGTGLVLYFLPRLGELAAAGDELPVSVAVLVSGAVLVGAGLFLEAACETPPSDDDLGGLAQST</sequence>
<accession>A0A2A2WQF1</accession>
<evidence type="ECO:0008006" key="4">
    <source>
        <dbReference type="Google" id="ProtNLM"/>
    </source>
</evidence>
<evidence type="ECO:0000256" key="1">
    <source>
        <dbReference type="SAM" id="Phobius"/>
    </source>
</evidence>
<comment type="caution">
    <text evidence="2">The sequence shown here is derived from an EMBL/GenBank/DDBJ whole genome shotgun (WGS) entry which is preliminary data.</text>
</comment>
<feature type="transmembrane region" description="Helical" evidence="1">
    <location>
        <begin position="36"/>
        <end position="55"/>
    </location>
</feature>
<reference evidence="3" key="1">
    <citation type="submission" date="2017-09" db="EMBL/GenBank/DDBJ databases">
        <authorList>
            <person name="Zhang Y."/>
            <person name="Huang X."/>
            <person name="Liu J."/>
            <person name="Lu L."/>
            <person name="Peng K."/>
        </authorList>
    </citation>
    <scope>NUCLEOTIDE SEQUENCE [LARGE SCALE GENOMIC DNA]</scope>
    <source>
        <strain evidence="3">S-XJ-1</strain>
    </source>
</reference>
<protein>
    <recommendedName>
        <fullName evidence="4">DUF3180 domain-containing protein</fullName>
    </recommendedName>
</protein>
<feature type="transmembrane region" description="Helical" evidence="1">
    <location>
        <begin position="118"/>
        <end position="138"/>
    </location>
</feature>
<name>A0A2A2WQF1_9ACTN</name>
<feature type="transmembrane region" description="Helical" evidence="1">
    <location>
        <begin position="76"/>
        <end position="106"/>
    </location>
</feature>
<dbReference type="Pfam" id="PF11377">
    <property type="entry name" value="DUF3180"/>
    <property type="match status" value="1"/>
</dbReference>
<proteinExistence type="predicted"/>
<keyword evidence="1" id="KW-0472">Membrane</keyword>
<dbReference type="RefSeq" id="WP_095717942.1">
    <property type="nucleotide sequence ID" value="NZ_NTGA01000014.1"/>
</dbReference>
<keyword evidence="1" id="KW-1133">Transmembrane helix</keyword>
<keyword evidence="1" id="KW-0812">Transmembrane</keyword>
<organism evidence="2 3">
    <name type="scientific">Dietzia natronolimnaea</name>
    <dbReference type="NCBI Taxonomy" id="161920"/>
    <lineage>
        <taxon>Bacteria</taxon>
        <taxon>Bacillati</taxon>
        <taxon>Actinomycetota</taxon>
        <taxon>Actinomycetes</taxon>
        <taxon>Mycobacteriales</taxon>
        <taxon>Dietziaceae</taxon>
        <taxon>Dietzia</taxon>
    </lineage>
</organism>
<dbReference type="AlphaFoldDB" id="A0A2A2WQF1"/>
<dbReference type="OrthoDB" id="4426699at2"/>
<evidence type="ECO:0000313" key="2">
    <source>
        <dbReference type="EMBL" id="PAY23459.1"/>
    </source>
</evidence>
<gene>
    <name evidence="2" type="ORF">CEY15_07685</name>
</gene>
<dbReference type="Proteomes" id="UP000218810">
    <property type="component" value="Unassembled WGS sequence"/>
</dbReference>
<keyword evidence="3" id="KW-1185">Reference proteome</keyword>
<dbReference type="InterPro" id="IPR021517">
    <property type="entry name" value="DUF3180"/>
</dbReference>